<dbReference type="OrthoDB" id="270189at2759"/>
<dbReference type="HOGENOM" id="CLU_064761_3_0_1"/>
<evidence type="ECO:0000256" key="4">
    <source>
        <dbReference type="ARBA" id="ARBA00022839"/>
    </source>
</evidence>
<dbReference type="InterPro" id="IPR013520">
    <property type="entry name" value="Ribonucl_H"/>
</dbReference>
<dbReference type="GO" id="GO:0003676">
    <property type="term" value="F:nucleic acid binding"/>
    <property type="evidence" value="ECO:0007669"/>
    <property type="project" value="InterPro"/>
</dbReference>
<dbReference type="AlphaFoldDB" id="A0A0C3PUA2"/>
<name>A0A0C3PUA2_PHLG1</name>
<comment type="similarity">
    <text evidence="1">Belongs to the oligoribonuclease family.</text>
</comment>
<dbReference type="NCBIfam" id="NF003765">
    <property type="entry name" value="PRK05359.1"/>
    <property type="match status" value="1"/>
</dbReference>
<dbReference type="FunFam" id="3.30.420.10:FF:000003">
    <property type="entry name" value="Oligoribonuclease"/>
    <property type="match status" value="1"/>
</dbReference>
<dbReference type="PANTHER" id="PTHR11046">
    <property type="entry name" value="OLIGORIBONUCLEASE, MITOCHONDRIAL"/>
    <property type="match status" value="1"/>
</dbReference>
<dbReference type="PANTHER" id="PTHR11046:SF0">
    <property type="entry name" value="OLIGORIBONUCLEASE, MITOCHONDRIAL"/>
    <property type="match status" value="1"/>
</dbReference>
<evidence type="ECO:0000259" key="5">
    <source>
        <dbReference type="SMART" id="SM00479"/>
    </source>
</evidence>
<dbReference type="GO" id="GO:0005739">
    <property type="term" value="C:mitochondrion"/>
    <property type="evidence" value="ECO:0007669"/>
    <property type="project" value="TreeGrafter"/>
</dbReference>
<dbReference type="InterPro" id="IPR036397">
    <property type="entry name" value="RNaseH_sf"/>
</dbReference>
<dbReference type="EMBL" id="KN840447">
    <property type="protein sequence ID" value="KIP11228.1"/>
    <property type="molecule type" value="Genomic_DNA"/>
</dbReference>
<dbReference type="Gene3D" id="3.30.420.10">
    <property type="entry name" value="Ribonuclease H-like superfamily/Ribonuclease H"/>
    <property type="match status" value="1"/>
</dbReference>
<dbReference type="STRING" id="745531.A0A0C3PUA2"/>
<evidence type="ECO:0000313" key="7">
    <source>
        <dbReference type="Proteomes" id="UP000053257"/>
    </source>
</evidence>
<dbReference type="Pfam" id="PF00929">
    <property type="entry name" value="RNase_T"/>
    <property type="match status" value="1"/>
</dbReference>
<proteinExistence type="inferred from homology"/>
<dbReference type="GO" id="GO:0000175">
    <property type="term" value="F:3'-5'-RNA exonuclease activity"/>
    <property type="evidence" value="ECO:0007669"/>
    <property type="project" value="InterPro"/>
</dbReference>
<dbReference type="SUPFAM" id="SSF53098">
    <property type="entry name" value="Ribonuclease H-like"/>
    <property type="match status" value="1"/>
</dbReference>
<keyword evidence="2" id="KW-0540">Nuclease</keyword>
<evidence type="ECO:0000256" key="2">
    <source>
        <dbReference type="ARBA" id="ARBA00022722"/>
    </source>
</evidence>
<evidence type="ECO:0000256" key="3">
    <source>
        <dbReference type="ARBA" id="ARBA00022801"/>
    </source>
</evidence>
<evidence type="ECO:0000313" key="6">
    <source>
        <dbReference type="EMBL" id="KIP11228.1"/>
    </source>
</evidence>
<dbReference type="CDD" id="cd06135">
    <property type="entry name" value="Orn"/>
    <property type="match status" value="1"/>
</dbReference>
<keyword evidence="4" id="KW-0269">Exonuclease</keyword>
<feature type="domain" description="Exonuclease" evidence="5">
    <location>
        <begin position="13"/>
        <end position="188"/>
    </location>
</feature>
<accession>A0A0C3PUA2</accession>
<dbReference type="SMART" id="SM00479">
    <property type="entry name" value="EXOIII"/>
    <property type="match status" value="1"/>
</dbReference>
<evidence type="ECO:0000256" key="1">
    <source>
        <dbReference type="ARBA" id="ARBA00009921"/>
    </source>
</evidence>
<keyword evidence="3" id="KW-0378">Hydrolase</keyword>
<keyword evidence="7" id="KW-1185">Reference proteome</keyword>
<dbReference type="InterPro" id="IPR012337">
    <property type="entry name" value="RNaseH-like_sf"/>
</dbReference>
<sequence>MNLSKPLDFAAGPLVWIDCEMTGLNPKTDRILEIAVIVTNGNLEPVDDGIEYIVRTEKAVLDRMGEWCTNQHGKSGLTAACLASKHSREIVFEKVLAYVKKWIPESRIGVLAGNSVHADRAFLVEEVPELIDWLHYRIVDVSSIKELCRRWYPGHFAPRLSYESKHRALDDIRSSIHELKWYRENLFIAPNEIGSATTLPSAVTKSSV</sequence>
<dbReference type="Proteomes" id="UP000053257">
    <property type="component" value="Unassembled WGS sequence"/>
</dbReference>
<dbReference type="InterPro" id="IPR022894">
    <property type="entry name" value="Oligoribonuclease"/>
</dbReference>
<organism evidence="6 7">
    <name type="scientific">Phlebiopsis gigantea (strain 11061_1 CR5-6)</name>
    <name type="common">White-rot fungus</name>
    <name type="synonym">Peniophora gigantea</name>
    <dbReference type="NCBI Taxonomy" id="745531"/>
    <lineage>
        <taxon>Eukaryota</taxon>
        <taxon>Fungi</taxon>
        <taxon>Dikarya</taxon>
        <taxon>Basidiomycota</taxon>
        <taxon>Agaricomycotina</taxon>
        <taxon>Agaricomycetes</taxon>
        <taxon>Polyporales</taxon>
        <taxon>Phanerochaetaceae</taxon>
        <taxon>Phlebiopsis</taxon>
    </lineage>
</organism>
<gene>
    <name evidence="6" type="ORF">PHLGIDRAFT_83651</name>
</gene>
<reference evidence="6 7" key="1">
    <citation type="journal article" date="2014" name="PLoS Genet.">
        <title>Analysis of the Phlebiopsis gigantea genome, transcriptome and secretome provides insight into its pioneer colonization strategies of wood.</title>
        <authorList>
            <person name="Hori C."/>
            <person name="Ishida T."/>
            <person name="Igarashi K."/>
            <person name="Samejima M."/>
            <person name="Suzuki H."/>
            <person name="Master E."/>
            <person name="Ferreira P."/>
            <person name="Ruiz-Duenas F.J."/>
            <person name="Held B."/>
            <person name="Canessa P."/>
            <person name="Larrondo L.F."/>
            <person name="Schmoll M."/>
            <person name="Druzhinina I.S."/>
            <person name="Kubicek C.P."/>
            <person name="Gaskell J.A."/>
            <person name="Kersten P."/>
            <person name="St John F."/>
            <person name="Glasner J."/>
            <person name="Sabat G."/>
            <person name="Splinter BonDurant S."/>
            <person name="Syed K."/>
            <person name="Yadav J."/>
            <person name="Mgbeahuruike A.C."/>
            <person name="Kovalchuk A."/>
            <person name="Asiegbu F.O."/>
            <person name="Lackner G."/>
            <person name="Hoffmeister D."/>
            <person name="Rencoret J."/>
            <person name="Gutierrez A."/>
            <person name="Sun H."/>
            <person name="Lindquist E."/>
            <person name="Barry K."/>
            <person name="Riley R."/>
            <person name="Grigoriev I.V."/>
            <person name="Henrissat B."/>
            <person name="Kues U."/>
            <person name="Berka R.M."/>
            <person name="Martinez A.T."/>
            <person name="Covert S.F."/>
            <person name="Blanchette R.A."/>
            <person name="Cullen D."/>
        </authorList>
    </citation>
    <scope>NUCLEOTIDE SEQUENCE [LARGE SCALE GENOMIC DNA]</scope>
    <source>
        <strain evidence="6 7">11061_1 CR5-6</strain>
    </source>
</reference>
<protein>
    <recommendedName>
        <fullName evidence="5">Exonuclease domain-containing protein</fullName>
    </recommendedName>
</protein>